<evidence type="ECO:0000313" key="2">
    <source>
        <dbReference type="EMBL" id="GGJ25563.1"/>
    </source>
</evidence>
<proteinExistence type="predicted"/>
<sequence length="214" mass="21981">MHDAAALAARARRLTPPSRRGRRLPALWLVTDPVRLPDPVAPAARLPRGAGVLAREASTGVRARLAALSRRRGLALLVAGDGRAALAARAGLHVPDRRSTAGLLPFLLARRAGAPGTALTIAAHGGAASAARARRLRPDLAFLSPLFTTRSHPGAPALGPLRWLLAARRLRLPAVALGGVAVATVARVPGRAAGIAAIDGLAPQAVAPPPHCLR</sequence>
<dbReference type="Pfam" id="PF02581">
    <property type="entry name" value="TMP-TENI"/>
    <property type="match status" value="1"/>
</dbReference>
<evidence type="ECO:0000313" key="3">
    <source>
        <dbReference type="Proteomes" id="UP000661507"/>
    </source>
</evidence>
<dbReference type="GO" id="GO:0009228">
    <property type="term" value="P:thiamine biosynthetic process"/>
    <property type="evidence" value="ECO:0007669"/>
    <property type="project" value="UniProtKB-KW"/>
</dbReference>
<dbReference type="Proteomes" id="UP000661507">
    <property type="component" value="Unassembled WGS sequence"/>
</dbReference>
<name>A0A917KR77_9PROT</name>
<keyword evidence="3" id="KW-1185">Reference proteome</keyword>
<accession>A0A917KR77</accession>
<reference evidence="2" key="2">
    <citation type="submission" date="2020-09" db="EMBL/GenBank/DDBJ databases">
        <authorList>
            <person name="Sun Q."/>
            <person name="Zhou Y."/>
        </authorList>
    </citation>
    <scope>NUCLEOTIDE SEQUENCE</scope>
    <source>
        <strain evidence="2">CGMCC 1.3617</strain>
    </source>
</reference>
<dbReference type="InterPro" id="IPR022998">
    <property type="entry name" value="ThiamineP_synth_TenI"/>
</dbReference>
<dbReference type="InterPro" id="IPR036206">
    <property type="entry name" value="ThiamineP_synth_sf"/>
</dbReference>
<protein>
    <recommendedName>
        <fullName evidence="1">Thiamine phosphate synthase/TenI domain-containing protein</fullName>
    </recommendedName>
</protein>
<comment type="caution">
    <text evidence="2">The sequence shown here is derived from an EMBL/GenBank/DDBJ whole genome shotgun (WGS) entry which is preliminary data.</text>
</comment>
<reference evidence="2" key="1">
    <citation type="journal article" date="2014" name="Int. J. Syst. Evol. Microbiol.">
        <title>Complete genome sequence of Corynebacterium casei LMG S-19264T (=DSM 44701T), isolated from a smear-ripened cheese.</title>
        <authorList>
            <consortium name="US DOE Joint Genome Institute (JGI-PGF)"/>
            <person name="Walter F."/>
            <person name="Albersmeier A."/>
            <person name="Kalinowski J."/>
            <person name="Ruckert C."/>
        </authorList>
    </citation>
    <scope>NUCLEOTIDE SEQUENCE</scope>
    <source>
        <strain evidence="2">CGMCC 1.3617</strain>
    </source>
</reference>
<gene>
    <name evidence="2" type="ORF">GCM10011320_36150</name>
</gene>
<feature type="domain" description="Thiamine phosphate synthase/TenI" evidence="1">
    <location>
        <begin position="63"/>
        <end position="199"/>
    </location>
</feature>
<dbReference type="RefSeq" id="WP_188969195.1">
    <property type="nucleotide sequence ID" value="NZ_BMKW01000009.1"/>
</dbReference>
<evidence type="ECO:0000259" key="1">
    <source>
        <dbReference type="Pfam" id="PF02581"/>
    </source>
</evidence>
<organism evidence="2 3">
    <name type="scientific">Neoroseomonas lacus</name>
    <dbReference type="NCBI Taxonomy" id="287609"/>
    <lineage>
        <taxon>Bacteria</taxon>
        <taxon>Pseudomonadati</taxon>
        <taxon>Pseudomonadota</taxon>
        <taxon>Alphaproteobacteria</taxon>
        <taxon>Acetobacterales</taxon>
        <taxon>Acetobacteraceae</taxon>
        <taxon>Neoroseomonas</taxon>
    </lineage>
</organism>
<dbReference type="SUPFAM" id="SSF51391">
    <property type="entry name" value="Thiamin phosphate synthase"/>
    <property type="match status" value="1"/>
</dbReference>
<dbReference type="Gene3D" id="3.20.20.70">
    <property type="entry name" value="Aldolase class I"/>
    <property type="match status" value="1"/>
</dbReference>
<dbReference type="InterPro" id="IPR013785">
    <property type="entry name" value="Aldolase_TIM"/>
</dbReference>
<dbReference type="AlphaFoldDB" id="A0A917KR77"/>
<dbReference type="EMBL" id="BMKW01000009">
    <property type="protein sequence ID" value="GGJ25563.1"/>
    <property type="molecule type" value="Genomic_DNA"/>
</dbReference>